<comment type="caution">
    <text evidence="3">The sequence shown here is derived from an EMBL/GenBank/DDBJ whole genome shotgun (WGS) entry which is preliminary data.</text>
</comment>
<dbReference type="EMBL" id="VCGU01000010">
    <property type="protein sequence ID" value="TRY68228.1"/>
    <property type="molecule type" value="Genomic_DNA"/>
</dbReference>
<evidence type="ECO:0000256" key="1">
    <source>
        <dbReference type="SAM" id="SignalP"/>
    </source>
</evidence>
<feature type="chain" id="PRO_5021729650" description="Neurotransmitter-gated ion-channel ligand-binding domain-containing protein" evidence="1">
    <location>
        <begin position="31"/>
        <end position="276"/>
    </location>
</feature>
<protein>
    <recommendedName>
        <fullName evidence="2">Neurotransmitter-gated ion-channel ligand-binding domain-containing protein</fullName>
    </recommendedName>
</protein>
<evidence type="ECO:0000313" key="4">
    <source>
        <dbReference type="Proteomes" id="UP000318571"/>
    </source>
</evidence>
<evidence type="ECO:0000259" key="2">
    <source>
        <dbReference type="Pfam" id="PF02931"/>
    </source>
</evidence>
<dbReference type="Pfam" id="PF02931">
    <property type="entry name" value="Neur_chan_LBD"/>
    <property type="match status" value="1"/>
</dbReference>
<dbReference type="Gene3D" id="2.70.170.10">
    <property type="entry name" value="Neurotransmitter-gated ion-channel ligand-binding domain"/>
    <property type="match status" value="1"/>
</dbReference>
<dbReference type="PANTHER" id="PTHR18945">
    <property type="entry name" value="NEUROTRANSMITTER GATED ION CHANNEL"/>
    <property type="match status" value="1"/>
</dbReference>
<organism evidence="3 4">
    <name type="scientific">Tigriopus californicus</name>
    <name type="common">Marine copepod</name>
    <dbReference type="NCBI Taxonomy" id="6832"/>
    <lineage>
        <taxon>Eukaryota</taxon>
        <taxon>Metazoa</taxon>
        <taxon>Ecdysozoa</taxon>
        <taxon>Arthropoda</taxon>
        <taxon>Crustacea</taxon>
        <taxon>Multicrustacea</taxon>
        <taxon>Hexanauplia</taxon>
        <taxon>Copepoda</taxon>
        <taxon>Harpacticoida</taxon>
        <taxon>Harpacticidae</taxon>
        <taxon>Tigriopus</taxon>
    </lineage>
</organism>
<sequence>MMTHHSRTRFLFTLLSWASMASWFIPASQGVGPSIKAKVRLLRDLPLGLYESENLPPARKRDRTLIEMSLSIRSVDLDFASGTFKTDGWMSLQWSDPRYQWDPSQYDDIESIPLPFSKAWAPEVILHNSVEERFVYRQVGLVKHNGDFDYIISIHTKSACEPNFTDFPFGVQFCQLKFGSWINEQYKVEYRIAENRSMAIAWDDFSSPTGWGLLTTNAHLESRLYPLFQEPSPIVVYDFAIQKDFHFDSSTGNMWQVSQMRFQYHTFYWKVSMGLL</sequence>
<feature type="domain" description="Neurotransmitter-gated ion-channel ligand-binding" evidence="2">
    <location>
        <begin position="40"/>
        <end position="242"/>
    </location>
</feature>
<dbReference type="InterPro" id="IPR006201">
    <property type="entry name" value="Neur_channel"/>
</dbReference>
<dbReference type="GO" id="GO:0004888">
    <property type="term" value="F:transmembrane signaling receptor activity"/>
    <property type="evidence" value="ECO:0007669"/>
    <property type="project" value="InterPro"/>
</dbReference>
<evidence type="ECO:0000313" key="3">
    <source>
        <dbReference type="EMBL" id="TRY68228.1"/>
    </source>
</evidence>
<dbReference type="AlphaFoldDB" id="A0A553NS10"/>
<dbReference type="STRING" id="6832.A0A553NS10"/>
<name>A0A553NS10_TIGCA</name>
<dbReference type="InterPro" id="IPR036734">
    <property type="entry name" value="Neur_chan_lig-bd_sf"/>
</dbReference>
<dbReference type="InterPro" id="IPR006202">
    <property type="entry name" value="Neur_chan_lig-bd"/>
</dbReference>
<dbReference type="GO" id="GO:0005230">
    <property type="term" value="F:extracellular ligand-gated monoatomic ion channel activity"/>
    <property type="evidence" value="ECO:0007669"/>
    <property type="project" value="InterPro"/>
</dbReference>
<reference evidence="3 4" key="1">
    <citation type="journal article" date="2018" name="Nat. Ecol. Evol.">
        <title>Genomic signatures of mitonuclear coevolution across populations of Tigriopus californicus.</title>
        <authorList>
            <person name="Barreto F.S."/>
            <person name="Watson E.T."/>
            <person name="Lima T.G."/>
            <person name="Willett C.S."/>
            <person name="Edmands S."/>
            <person name="Li W."/>
            <person name="Burton R.S."/>
        </authorList>
    </citation>
    <scope>NUCLEOTIDE SEQUENCE [LARGE SCALE GENOMIC DNA]</scope>
    <source>
        <strain evidence="3 4">San Diego</strain>
    </source>
</reference>
<dbReference type="OMA" id="VISKTHN"/>
<keyword evidence="4" id="KW-1185">Reference proteome</keyword>
<keyword evidence="1" id="KW-0732">Signal</keyword>
<dbReference type="CDD" id="cd18989">
    <property type="entry name" value="LGIC_ECD_cation"/>
    <property type="match status" value="1"/>
</dbReference>
<dbReference type="GO" id="GO:0016020">
    <property type="term" value="C:membrane"/>
    <property type="evidence" value="ECO:0007669"/>
    <property type="project" value="InterPro"/>
</dbReference>
<dbReference type="SUPFAM" id="SSF63712">
    <property type="entry name" value="Nicotinic receptor ligand binding domain-like"/>
    <property type="match status" value="1"/>
</dbReference>
<dbReference type="Proteomes" id="UP000318571">
    <property type="component" value="Chromosome 1"/>
</dbReference>
<proteinExistence type="predicted"/>
<accession>A0A553NS10</accession>
<feature type="signal peptide" evidence="1">
    <location>
        <begin position="1"/>
        <end position="30"/>
    </location>
</feature>
<gene>
    <name evidence="3" type="ORF">TCAL_05217</name>
</gene>